<dbReference type="AlphaFoldDB" id="A0A4Z0CBY8"/>
<evidence type="ECO:0000256" key="7">
    <source>
        <dbReference type="ARBA" id="ARBA00022801"/>
    </source>
</evidence>
<dbReference type="NCBIfam" id="TIGR02402">
    <property type="entry name" value="trehalose_TreZ"/>
    <property type="match status" value="1"/>
</dbReference>
<sequence length="643" mass="71284">MPFGAHLKPQGGVEFRLWAPGAKQAAVVTYEPPSVPGSVRPGLVEGRGAAPGPSTELRTGFGKLSPDGGVVHPAQRDAQGWWSCEVVDAKAGTLYHWRIDDELNVPDPASRCNPRGVHAPSAVVDPLAFEWDDGWHGRPWHEVVLYELHIGAFTPEGTFVAAGKRLAELKDLGITAVELMPLADFPGRFGWGYDGVLPYAPHAAYGTPDELKHFIQAAHRLGLMVFLDVVYNHFGPEGNYLHRYAPDFFSKTHSSPWGAAINFDGEGSWVREFFIENAVYWTTEYRFDGLRLDAVHAIHDASQPHVLEELSRRVREATGGRHVHLVLENENNNHERLAPGPEPGRYDGQWNDDFHHALHVAMTGETQGYYHDYGRLPGEDALDLLARCLTHGMLFEDSKRKPGGARVNPRATPPVPLTALVNFAHNHDQVGNGAFGERLSQLAGPDAAPLATLLALLTPAVPMLFLGEEFGSTHPWLYFADWEGDLKKAVREGRKREFGHVTKEVDGKPVPLPDPCSAETFEASRPTAQERDSERGRQWLAMVRDALAARRQFILPRQSQLITGQHTHQRVGARGIAVQWRYEDGQVLSLEVNLGGEPVQAGALRTGPVEAQDVFRHRWPRETPDGVWPAWAARWRIGAEITQ</sequence>
<comment type="pathway">
    <text evidence="2 14">Glycan biosynthesis; trehalose biosynthesis.</text>
</comment>
<evidence type="ECO:0000259" key="18">
    <source>
        <dbReference type="SMART" id="SM00642"/>
    </source>
</evidence>
<dbReference type="SUPFAM" id="SSF81296">
    <property type="entry name" value="E set domains"/>
    <property type="match status" value="1"/>
</dbReference>
<protein>
    <recommendedName>
        <fullName evidence="5 13">Malto-oligosyltrehalose trehalohydrolase</fullName>
        <shortName evidence="14">MTHase</shortName>
        <ecNumber evidence="4 13">3.2.1.141</ecNumber>
    </recommendedName>
    <alternativeName>
        <fullName evidence="11 14">4-alpha-D-((1-&gt;4)-alpha-D-glucano)trehalose trehalohydrolase</fullName>
    </alternativeName>
    <alternativeName>
        <fullName evidence="10 14">Maltooligosyl trehalose trehalohydrolase</fullName>
    </alternativeName>
</protein>
<dbReference type="InterPro" id="IPR013783">
    <property type="entry name" value="Ig-like_fold"/>
</dbReference>
<dbReference type="SUPFAM" id="SSF51445">
    <property type="entry name" value="(Trans)glycosidases"/>
    <property type="match status" value="1"/>
</dbReference>
<evidence type="ECO:0000256" key="5">
    <source>
        <dbReference type="ARBA" id="ARBA00015938"/>
    </source>
</evidence>
<evidence type="ECO:0000313" key="19">
    <source>
        <dbReference type="EMBL" id="TFZ08412.1"/>
    </source>
</evidence>
<dbReference type="InterPro" id="IPR044901">
    <property type="entry name" value="Trehalose_TreZ_E-set_sf"/>
</dbReference>
<reference evidence="19 20" key="1">
    <citation type="submission" date="2019-03" db="EMBL/GenBank/DDBJ databases">
        <title>Ramlibacter sp. 18x22-1, whole genome shotgun sequence.</title>
        <authorList>
            <person name="Zhang X."/>
            <person name="Feng G."/>
            <person name="Zhu H."/>
        </authorList>
    </citation>
    <scope>NUCLEOTIDE SEQUENCE [LARGE SCALE GENOMIC DNA]</scope>
    <source>
        <strain evidence="19 20">18x22-1</strain>
    </source>
</reference>
<evidence type="ECO:0000256" key="6">
    <source>
        <dbReference type="ARBA" id="ARBA00022490"/>
    </source>
</evidence>
<gene>
    <name evidence="19" type="primary">treZ</name>
    <name evidence="19" type="ORF">EZ216_04450</name>
</gene>
<dbReference type="OrthoDB" id="9800174at2"/>
<evidence type="ECO:0000256" key="9">
    <source>
        <dbReference type="ARBA" id="ARBA00023295"/>
    </source>
</evidence>
<dbReference type="InterPro" id="IPR014756">
    <property type="entry name" value="Ig_E-set"/>
</dbReference>
<dbReference type="UniPathway" id="UPA00299"/>
<evidence type="ECO:0000256" key="1">
    <source>
        <dbReference type="ARBA" id="ARBA00004496"/>
    </source>
</evidence>
<evidence type="ECO:0000256" key="17">
    <source>
        <dbReference type="PIRSR" id="PIRSR006337-3"/>
    </source>
</evidence>
<feature type="binding site" evidence="16">
    <location>
        <begin position="291"/>
        <end position="296"/>
    </location>
    <ligand>
        <name>substrate</name>
    </ligand>
</feature>
<dbReference type="Gene3D" id="2.60.40.10">
    <property type="entry name" value="Immunoglobulins"/>
    <property type="match status" value="1"/>
</dbReference>
<proteinExistence type="inferred from homology"/>
<comment type="similarity">
    <text evidence="3 14">Belongs to the glycosyl hydrolase 13 family.</text>
</comment>
<keyword evidence="7 14" id="KW-0378">Hydrolase</keyword>
<evidence type="ECO:0000256" key="14">
    <source>
        <dbReference type="PIRNR" id="PIRNR006337"/>
    </source>
</evidence>
<feature type="binding site" evidence="16">
    <location>
        <begin position="352"/>
        <end position="356"/>
    </location>
    <ligand>
        <name>substrate</name>
    </ligand>
</feature>
<evidence type="ECO:0000256" key="10">
    <source>
        <dbReference type="ARBA" id="ARBA00032057"/>
    </source>
</evidence>
<evidence type="ECO:0000256" key="4">
    <source>
        <dbReference type="ARBA" id="ARBA00012268"/>
    </source>
</evidence>
<dbReference type="SMART" id="SM00642">
    <property type="entry name" value="Aamy"/>
    <property type="match status" value="1"/>
</dbReference>
<dbReference type="EC" id="3.2.1.141" evidence="4 13"/>
<comment type="subcellular location">
    <subcellularLocation>
        <location evidence="1 15">Cytoplasm</location>
    </subcellularLocation>
</comment>
<evidence type="ECO:0000313" key="20">
    <source>
        <dbReference type="Proteomes" id="UP000297839"/>
    </source>
</evidence>
<evidence type="ECO:0000256" key="16">
    <source>
        <dbReference type="PIRSR" id="PIRSR006337-2"/>
    </source>
</evidence>
<keyword evidence="9 14" id="KW-0326">Glycosidase</keyword>
<dbReference type="Gene3D" id="3.20.20.80">
    <property type="entry name" value="Glycosidases"/>
    <property type="match status" value="1"/>
</dbReference>
<dbReference type="InterPro" id="IPR012768">
    <property type="entry name" value="Trehalose_TreZ"/>
</dbReference>
<feature type="binding site" evidence="16">
    <location>
        <begin position="427"/>
        <end position="432"/>
    </location>
    <ligand>
        <name>substrate</name>
    </ligand>
</feature>
<evidence type="ECO:0000256" key="2">
    <source>
        <dbReference type="ARBA" id="ARBA00005199"/>
    </source>
</evidence>
<comment type="caution">
    <text evidence="19">The sequence shown here is derived from an EMBL/GenBank/DDBJ whole genome shotgun (WGS) entry which is preliminary data.</text>
</comment>
<accession>A0A4Z0CBY8</accession>
<evidence type="ECO:0000256" key="11">
    <source>
        <dbReference type="ARBA" id="ARBA00033284"/>
    </source>
</evidence>
<dbReference type="PIRSF" id="PIRSF006337">
    <property type="entry name" value="Trehalose_TreZ"/>
    <property type="match status" value="1"/>
</dbReference>
<evidence type="ECO:0000256" key="15">
    <source>
        <dbReference type="PIRSR" id="PIRSR006337-1"/>
    </source>
</evidence>
<comment type="catalytic activity">
    <reaction evidence="12 14">
        <text>hydrolysis of (1-&gt;4)-alpha-D-glucosidic linkage in 4-alpha-D-[(1-&gt;4)-alpha-D-glucanosyl]n trehalose to yield trehalose and (1-&gt;4)-alpha-D-glucan.</text>
        <dbReference type="EC" id="3.2.1.141"/>
    </reaction>
</comment>
<dbReference type="InterPro" id="IPR017853">
    <property type="entry name" value="GH"/>
</dbReference>
<dbReference type="InterPro" id="IPR006047">
    <property type="entry name" value="GH13_cat_dom"/>
</dbReference>
<dbReference type="GO" id="GO:0033942">
    <property type="term" value="F:4-alpha-D-(1-&gt;4)-alpha-D-glucanotrehalose trehalohydrolase activity"/>
    <property type="evidence" value="ECO:0007669"/>
    <property type="project" value="UniProtKB-EC"/>
</dbReference>
<dbReference type="Proteomes" id="UP000297839">
    <property type="component" value="Unassembled WGS sequence"/>
</dbReference>
<name>A0A4Z0CBY8_9BURK</name>
<dbReference type="Pfam" id="PF00128">
    <property type="entry name" value="Alpha-amylase"/>
    <property type="match status" value="1"/>
</dbReference>
<dbReference type="EMBL" id="SMLK01000001">
    <property type="protein sequence ID" value="TFZ08412.1"/>
    <property type="molecule type" value="Genomic_DNA"/>
</dbReference>
<feature type="domain" description="Glycosyl hydrolase family 13 catalytic" evidence="18">
    <location>
        <begin position="121"/>
        <end position="531"/>
    </location>
</feature>
<evidence type="ECO:0000256" key="13">
    <source>
        <dbReference type="NCBIfam" id="TIGR02402"/>
    </source>
</evidence>
<dbReference type="Gene3D" id="1.10.10.760">
    <property type="entry name" value="E-set domains of sugar-utilizing enzymes"/>
    <property type="match status" value="1"/>
</dbReference>
<dbReference type="PANTHER" id="PTHR43651">
    <property type="entry name" value="1,4-ALPHA-GLUCAN-BRANCHING ENZYME"/>
    <property type="match status" value="1"/>
</dbReference>
<keyword evidence="8" id="KW-0119">Carbohydrate metabolism</keyword>
<dbReference type="CDD" id="cd02853">
    <property type="entry name" value="E_set_MTHase_like_N"/>
    <property type="match status" value="1"/>
</dbReference>
<organism evidence="19 20">
    <name type="scientific">Ramlibacter humi</name>
    <dbReference type="NCBI Taxonomy" id="2530451"/>
    <lineage>
        <taxon>Bacteria</taxon>
        <taxon>Pseudomonadati</taxon>
        <taxon>Pseudomonadota</taxon>
        <taxon>Betaproteobacteria</taxon>
        <taxon>Burkholderiales</taxon>
        <taxon>Comamonadaceae</taxon>
        <taxon>Ramlibacter</taxon>
    </lineage>
</organism>
<feature type="active site" description="Proton donor" evidence="15">
    <location>
        <position position="328"/>
    </location>
</feature>
<dbReference type="PANTHER" id="PTHR43651:SF11">
    <property type="entry name" value="MALTO-OLIGOSYLTREHALOSE TREHALOHYDROLASE"/>
    <property type="match status" value="1"/>
</dbReference>
<keyword evidence="6" id="KW-0963">Cytoplasm</keyword>
<evidence type="ECO:0000256" key="8">
    <source>
        <dbReference type="ARBA" id="ARBA00023277"/>
    </source>
</evidence>
<dbReference type="CDD" id="cd11325">
    <property type="entry name" value="AmyAc_GTHase"/>
    <property type="match status" value="1"/>
</dbReference>
<evidence type="ECO:0000256" key="12">
    <source>
        <dbReference type="ARBA" id="ARBA00034013"/>
    </source>
</evidence>
<feature type="site" description="Transition state stabilizer" evidence="17">
    <location>
        <position position="428"/>
    </location>
</feature>
<dbReference type="GO" id="GO:0005992">
    <property type="term" value="P:trehalose biosynthetic process"/>
    <property type="evidence" value="ECO:0007669"/>
    <property type="project" value="UniProtKB-UniRule"/>
</dbReference>
<feature type="active site" description="Nucleophile" evidence="15">
    <location>
        <position position="293"/>
    </location>
</feature>
<dbReference type="RefSeq" id="WP_135248348.1">
    <property type="nucleotide sequence ID" value="NZ_SMLK01000001.1"/>
</dbReference>
<keyword evidence="20" id="KW-1185">Reference proteome</keyword>
<dbReference type="GO" id="GO:0005737">
    <property type="term" value="C:cytoplasm"/>
    <property type="evidence" value="ECO:0007669"/>
    <property type="project" value="UniProtKB-SubCell"/>
</dbReference>
<evidence type="ECO:0000256" key="3">
    <source>
        <dbReference type="ARBA" id="ARBA00008061"/>
    </source>
</evidence>